<dbReference type="InterPro" id="IPR036047">
    <property type="entry name" value="F-box-like_dom_sf"/>
</dbReference>
<protein>
    <submittedName>
        <fullName evidence="3">F-box domain-containing protein</fullName>
    </submittedName>
</protein>
<name>A0AAD8JGG1_9APIA</name>
<keyword evidence="1" id="KW-0175">Coiled coil</keyword>
<dbReference type="SUPFAM" id="SSF81383">
    <property type="entry name" value="F-box domain"/>
    <property type="match status" value="1"/>
</dbReference>
<dbReference type="PANTHER" id="PTHR34223:SF51">
    <property type="entry name" value="OS06G0556300 PROTEIN"/>
    <property type="match status" value="1"/>
</dbReference>
<proteinExistence type="predicted"/>
<dbReference type="PROSITE" id="PS50181">
    <property type="entry name" value="FBOX"/>
    <property type="match status" value="1"/>
</dbReference>
<feature type="coiled-coil region" evidence="1">
    <location>
        <begin position="590"/>
        <end position="624"/>
    </location>
</feature>
<reference evidence="3" key="1">
    <citation type="submission" date="2023-02" db="EMBL/GenBank/DDBJ databases">
        <title>Genome of toxic invasive species Heracleum sosnowskyi carries increased number of genes despite the absence of recent whole-genome duplications.</title>
        <authorList>
            <person name="Schelkunov M."/>
            <person name="Shtratnikova V."/>
            <person name="Makarenko M."/>
            <person name="Klepikova A."/>
            <person name="Omelchenko D."/>
            <person name="Novikova G."/>
            <person name="Obukhova E."/>
            <person name="Bogdanov V."/>
            <person name="Penin A."/>
            <person name="Logacheva M."/>
        </authorList>
    </citation>
    <scope>NUCLEOTIDE SEQUENCE</scope>
    <source>
        <strain evidence="3">Hsosn_3</strain>
        <tissue evidence="3">Leaf</tissue>
    </source>
</reference>
<evidence type="ECO:0000313" key="3">
    <source>
        <dbReference type="EMBL" id="KAK1403019.1"/>
    </source>
</evidence>
<dbReference type="EMBL" id="JAUIZM010000001">
    <property type="protein sequence ID" value="KAK1403019.1"/>
    <property type="molecule type" value="Genomic_DNA"/>
</dbReference>
<reference evidence="3" key="2">
    <citation type="submission" date="2023-05" db="EMBL/GenBank/DDBJ databases">
        <authorList>
            <person name="Schelkunov M.I."/>
        </authorList>
    </citation>
    <scope>NUCLEOTIDE SEQUENCE</scope>
    <source>
        <strain evidence="3">Hsosn_3</strain>
        <tissue evidence="3">Leaf</tissue>
    </source>
</reference>
<feature type="domain" description="F-box" evidence="2">
    <location>
        <begin position="16"/>
        <end position="61"/>
    </location>
</feature>
<dbReference type="InterPro" id="IPR032675">
    <property type="entry name" value="LRR_dom_sf"/>
</dbReference>
<sequence length="656" mass="74905">MGSRVKKKRRVLETEKDRISRLPDDLIHKILSFVDAKEAVQTSVFSKRWKLVWTTLPFLNIGEYVNCSPWHSQSNFIYRVLEYRHRNSNILELSLCVSKDGLTKGLLKQFLAYAISRNLETLSLVLNCKHMSYKLSTLSSRLLKKLTLGVKLEDFESESNCWDLPALTYLCLKRPGLDGTHKLPESCLTCLPALRTLCLDDWDLSKSSFSFSLPNLTSLRLSGCSRLSAQVWNFPALLSLVLEDVYLRCGVMFSKLVNLQNLTLSMVKFPLFQLFSLSLPQLLNLNIRTSCSDSNSCINLSTPKLLNFTSVGVFLISLEAPELENVSVKLQGWFVNIEWIYRKHYYRRFWNMLSQLANAKNLTFDLESIEALSAISDDLASKPSPFHNLKYVKLPQDYNESSISTALRSYLLGGSSRGTIVTSPPRNTIPCTEEHVVEDSVVDADRVRDIDAPLEEIGKDPVSTSRGNRYFGLWLGHKVNYEFVGLLDRIMHQYPETFENFTKKKKKLCTMNLNMFCTSVNDFTKISMSEVDSEMLVEYRDAFAYLQNEGFNVSWVVRRLDYIEHLRFSNPLIPELYALDCRINDDKSKLQELQACVDDAKLKLQNLQARVDDAKSKLQDVQTHRAEKLKAIKKAFGKMGTKLAIGFIGDDLLSSP</sequence>
<dbReference type="InterPro" id="IPR053781">
    <property type="entry name" value="F-box_AtFBL13-like"/>
</dbReference>
<dbReference type="CDD" id="cd22160">
    <property type="entry name" value="F-box_AtFBL13-like"/>
    <property type="match status" value="1"/>
</dbReference>
<dbReference type="InterPro" id="IPR053197">
    <property type="entry name" value="F-box_SCFL_complex_component"/>
</dbReference>
<dbReference type="PANTHER" id="PTHR34223">
    <property type="entry name" value="OS11G0201299 PROTEIN"/>
    <property type="match status" value="1"/>
</dbReference>
<dbReference type="Gene3D" id="1.20.1280.50">
    <property type="match status" value="1"/>
</dbReference>
<dbReference type="Gene3D" id="3.80.10.10">
    <property type="entry name" value="Ribonuclease Inhibitor"/>
    <property type="match status" value="1"/>
</dbReference>
<organism evidence="3 4">
    <name type="scientific">Heracleum sosnowskyi</name>
    <dbReference type="NCBI Taxonomy" id="360622"/>
    <lineage>
        <taxon>Eukaryota</taxon>
        <taxon>Viridiplantae</taxon>
        <taxon>Streptophyta</taxon>
        <taxon>Embryophyta</taxon>
        <taxon>Tracheophyta</taxon>
        <taxon>Spermatophyta</taxon>
        <taxon>Magnoliopsida</taxon>
        <taxon>eudicotyledons</taxon>
        <taxon>Gunneridae</taxon>
        <taxon>Pentapetalae</taxon>
        <taxon>asterids</taxon>
        <taxon>campanulids</taxon>
        <taxon>Apiales</taxon>
        <taxon>Apiaceae</taxon>
        <taxon>Apioideae</taxon>
        <taxon>apioid superclade</taxon>
        <taxon>Tordylieae</taxon>
        <taxon>Tordyliinae</taxon>
        <taxon>Heracleum</taxon>
    </lineage>
</organism>
<dbReference type="AlphaFoldDB" id="A0AAD8JGG1"/>
<evidence type="ECO:0000313" key="4">
    <source>
        <dbReference type="Proteomes" id="UP001237642"/>
    </source>
</evidence>
<dbReference type="Proteomes" id="UP001237642">
    <property type="component" value="Unassembled WGS sequence"/>
</dbReference>
<evidence type="ECO:0000256" key="1">
    <source>
        <dbReference type="SAM" id="Coils"/>
    </source>
</evidence>
<comment type="caution">
    <text evidence="3">The sequence shown here is derived from an EMBL/GenBank/DDBJ whole genome shotgun (WGS) entry which is preliminary data.</text>
</comment>
<keyword evidence="4" id="KW-1185">Reference proteome</keyword>
<dbReference type="Pfam" id="PF00646">
    <property type="entry name" value="F-box"/>
    <property type="match status" value="1"/>
</dbReference>
<gene>
    <name evidence="3" type="ORF">POM88_002624</name>
</gene>
<evidence type="ECO:0000259" key="2">
    <source>
        <dbReference type="PROSITE" id="PS50181"/>
    </source>
</evidence>
<dbReference type="SUPFAM" id="SSF52047">
    <property type="entry name" value="RNI-like"/>
    <property type="match status" value="1"/>
</dbReference>
<accession>A0AAD8JGG1</accession>
<dbReference type="InterPro" id="IPR001810">
    <property type="entry name" value="F-box_dom"/>
</dbReference>